<protein>
    <recommendedName>
        <fullName evidence="5">Crinkler effector protein N-terminal domain-containing protein</fullName>
    </recommendedName>
</protein>
<comment type="subcellular location">
    <subcellularLocation>
        <location evidence="1">Host cell</location>
    </subcellularLocation>
    <subcellularLocation>
        <location evidence="2">Secreted</location>
    </subcellularLocation>
</comment>
<dbReference type="Proteomes" id="UP000707451">
    <property type="component" value="Unassembled WGS sequence"/>
</dbReference>
<dbReference type="OrthoDB" id="2409492at2759"/>
<evidence type="ECO:0000313" key="6">
    <source>
        <dbReference type="EMBL" id="KAG9062146.1"/>
    </source>
</evidence>
<evidence type="ECO:0000256" key="2">
    <source>
        <dbReference type="ARBA" id="ARBA00004613"/>
    </source>
</evidence>
<name>A0A9P7XMC0_9FUNG</name>
<dbReference type="GO" id="GO:0005576">
    <property type="term" value="C:extracellular region"/>
    <property type="evidence" value="ECO:0007669"/>
    <property type="project" value="UniProtKB-SubCell"/>
</dbReference>
<proteinExistence type="predicted"/>
<evidence type="ECO:0000313" key="7">
    <source>
        <dbReference type="Proteomes" id="UP000707451"/>
    </source>
</evidence>
<keyword evidence="3" id="KW-0964">Secreted</keyword>
<feature type="domain" description="Crinkler effector protein N-terminal" evidence="5">
    <location>
        <begin position="6"/>
        <end position="53"/>
    </location>
</feature>
<dbReference type="GO" id="GO:0043657">
    <property type="term" value="C:host cell"/>
    <property type="evidence" value="ECO:0007669"/>
    <property type="project" value="UniProtKB-SubCell"/>
</dbReference>
<dbReference type="Pfam" id="PF20147">
    <property type="entry name" value="Crinkler"/>
    <property type="match status" value="1"/>
</dbReference>
<dbReference type="EMBL" id="JAHRHY010000020">
    <property type="protein sequence ID" value="KAG9062146.1"/>
    <property type="molecule type" value="Genomic_DNA"/>
</dbReference>
<dbReference type="InterPro" id="IPR045379">
    <property type="entry name" value="Crinkler_N"/>
</dbReference>
<accession>A0A9P7XMC0</accession>
<comment type="caution">
    <text evidence="6">The sequence shown here is derived from an EMBL/GenBank/DDBJ whole genome shotgun (WGS) entry which is preliminary data.</text>
</comment>
<evidence type="ECO:0000256" key="1">
    <source>
        <dbReference type="ARBA" id="ARBA00004340"/>
    </source>
</evidence>
<reference evidence="6" key="1">
    <citation type="submission" date="2021-06" db="EMBL/GenBank/DDBJ databases">
        <title>Genome Sequence of Mortierella hyaline Strain SCG-10, a Cold-Adapted, Nitrate-Reducing Fungus Isolated from Soil in Minnesota, USA.</title>
        <authorList>
            <person name="Aldossari N."/>
        </authorList>
    </citation>
    <scope>NUCLEOTIDE SEQUENCE</scope>
    <source>
        <strain evidence="6">SCG-10</strain>
    </source>
</reference>
<evidence type="ECO:0000256" key="4">
    <source>
        <dbReference type="SAM" id="MobiDB-lite"/>
    </source>
</evidence>
<evidence type="ECO:0000259" key="5">
    <source>
        <dbReference type="Pfam" id="PF20147"/>
    </source>
</evidence>
<dbReference type="AlphaFoldDB" id="A0A9P7XMC0"/>
<gene>
    <name evidence="6" type="ORF">KI688_006478</name>
</gene>
<evidence type="ECO:0000256" key="3">
    <source>
        <dbReference type="ARBA" id="ARBA00022525"/>
    </source>
</evidence>
<keyword evidence="7" id="KW-1185">Reference proteome</keyword>
<feature type="region of interest" description="Disordered" evidence="4">
    <location>
        <begin position="101"/>
        <end position="126"/>
    </location>
</feature>
<organism evidence="6 7">
    <name type="scientific">Linnemannia hyalina</name>
    <dbReference type="NCBI Taxonomy" id="64524"/>
    <lineage>
        <taxon>Eukaryota</taxon>
        <taxon>Fungi</taxon>
        <taxon>Fungi incertae sedis</taxon>
        <taxon>Mucoromycota</taxon>
        <taxon>Mortierellomycotina</taxon>
        <taxon>Mortierellomycetes</taxon>
        <taxon>Mortierellales</taxon>
        <taxon>Mortierellaceae</taxon>
        <taxon>Linnemannia</taxon>
    </lineage>
</organism>
<sequence length="126" mass="14083">MTNNLLNLFCLVDGEGTSNEFSVTIPSTDTVDDLKNLIKDKKIPRFDDDKKKLGSAQRLVSRKCFPRIFQTRRFTSSSSDPRQAKAVFQLLLELSGDCHEHGVAESESTRNPTQSAVHGPPRPIHT</sequence>